<proteinExistence type="predicted"/>
<name>A0A2N5DLA5_9CAUL</name>
<dbReference type="Gene3D" id="3.10.180.10">
    <property type="entry name" value="2,3-Dihydroxybiphenyl 1,2-Dioxygenase, domain 1"/>
    <property type="match status" value="1"/>
</dbReference>
<evidence type="ECO:0000313" key="3">
    <source>
        <dbReference type="Proteomes" id="UP000234479"/>
    </source>
</evidence>
<sequence length="132" mass="14405">MAQYLALLSLLVRDYDEALAFYVGKMGFDLVEDSELGAGKRWVVVSPGPGGSRFLLAKAADERQVAMIGGQGGGRVWLFLHTDDFDGDHARLSAAGVTFLEEPRHEAYGSVAVFEDLYGNRWDLLQPRGGKA</sequence>
<dbReference type="Proteomes" id="UP000234479">
    <property type="component" value="Unassembled WGS sequence"/>
</dbReference>
<keyword evidence="2" id="KW-0223">Dioxygenase</keyword>
<evidence type="ECO:0000313" key="2">
    <source>
        <dbReference type="EMBL" id="PLR26765.1"/>
    </source>
</evidence>
<dbReference type="PANTHER" id="PTHR36437">
    <property type="entry name" value="GLYOXALASE/BLEOMYCIN RESISTANCE PROTEIN/DIOXYGENASE"/>
    <property type="match status" value="1"/>
</dbReference>
<dbReference type="AlphaFoldDB" id="A0A2N5DLA5"/>
<evidence type="ECO:0000259" key="1">
    <source>
        <dbReference type="PROSITE" id="PS51819"/>
    </source>
</evidence>
<dbReference type="RefSeq" id="WP_101717547.1">
    <property type="nucleotide sequence ID" value="NZ_PJRS01000017.1"/>
</dbReference>
<dbReference type="EMBL" id="PJRS01000017">
    <property type="protein sequence ID" value="PLR26765.1"/>
    <property type="molecule type" value="Genomic_DNA"/>
</dbReference>
<comment type="caution">
    <text evidence="2">The sequence shown here is derived from an EMBL/GenBank/DDBJ whole genome shotgun (WGS) entry which is preliminary data.</text>
</comment>
<organism evidence="2 3">
    <name type="scientific">Caulobacter zeae</name>
    <dbReference type="NCBI Taxonomy" id="2055137"/>
    <lineage>
        <taxon>Bacteria</taxon>
        <taxon>Pseudomonadati</taxon>
        <taxon>Pseudomonadota</taxon>
        <taxon>Alphaproteobacteria</taxon>
        <taxon>Caulobacterales</taxon>
        <taxon>Caulobacteraceae</taxon>
        <taxon>Caulobacter</taxon>
    </lineage>
</organism>
<gene>
    <name evidence="2" type="ORF">SGCZBJ_08340</name>
</gene>
<dbReference type="PROSITE" id="PS51819">
    <property type="entry name" value="VOC"/>
    <property type="match status" value="1"/>
</dbReference>
<accession>A0A2N5DLA5</accession>
<dbReference type="OrthoDB" id="9794917at2"/>
<reference evidence="2 3" key="1">
    <citation type="submission" date="2017-12" db="EMBL/GenBank/DDBJ databases">
        <title>The genome sequence of Caulobacter sp. 410.</title>
        <authorList>
            <person name="Gao J."/>
            <person name="Mao X."/>
            <person name="Sun J."/>
        </authorList>
    </citation>
    <scope>NUCLEOTIDE SEQUENCE [LARGE SCALE GENOMIC DNA]</scope>
    <source>
        <strain evidence="2 3">410</strain>
    </source>
</reference>
<dbReference type="InterPro" id="IPR029068">
    <property type="entry name" value="Glyas_Bleomycin-R_OHBP_Dase"/>
</dbReference>
<dbReference type="InterPro" id="IPR004360">
    <property type="entry name" value="Glyas_Fos-R_dOase_dom"/>
</dbReference>
<protein>
    <submittedName>
        <fullName evidence="2">Extradiol dioxygenase</fullName>
    </submittedName>
</protein>
<dbReference type="PANTHER" id="PTHR36437:SF2">
    <property type="entry name" value="GLYOXALASE_BLEOMYCIN RESISTANCE PROTEIN_DIOXYGENASE"/>
    <property type="match status" value="1"/>
</dbReference>
<dbReference type="GO" id="GO:0051213">
    <property type="term" value="F:dioxygenase activity"/>
    <property type="evidence" value="ECO:0007669"/>
    <property type="project" value="UniProtKB-KW"/>
</dbReference>
<dbReference type="CDD" id="cd07263">
    <property type="entry name" value="VOC_like"/>
    <property type="match status" value="1"/>
</dbReference>
<dbReference type="InterPro" id="IPR037523">
    <property type="entry name" value="VOC_core"/>
</dbReference>
<dbReference type="Pfam" id="PF00903">
    <property type="entry name" value="Glyoxalase"/>
    <property type="match status" value="1"/>
</dbReference>
<dbReference type="SUPFAM" id="SSF54593">
    <property type="entry name" value="Glyoxalase/Bleomycin resistance protein/Dihydroxybiphenyl dioxygenase"/>
    <property type="match status" value="1"/>
</dbReference>
<keyword evidence="3" id="KW-1185">Reference proteome</keyword>
<feature type="domain" description="VOC" evidence="1">
    <location>
        <begin position="4"/>
        <end position="127"/>
    </location>
</feature>
<keyword evidence="2" id="KW-0560">Oxidoreductase</keyword>